<dbReference type="EMBL" id="JAKJXO020000007">
    <property type="protein sequence ID" value="KAL1602568.1"/>
    <property type="molecule type" value="Genomic_DNA"/>
</dbReference>
<accession>A0ABR3RE61</accession>
<protein>
    <submittedName>
        <fullName evidence="2">Uncharacterized protein</fullName>
    </submittedName>
</protein>
<feature type="region of interest" description="Disordered" evidence="1">
    <location>
        <begin position="139"/>
        <end position="165"/>
    </location>
</feature>
<name>A0ABR3RE61_9PLEO</name>
<sequence length="371" mass="40163">MQDPTISRSSDMPYELPTMDSDLQEWCTTLLNFIDRDDLEIAAPSGDSPGDHDADRSWMTNTAESLPRLSDLSVQEPATSSPLHRRTTIKQRHRNVTAFALPEASLADSVADSADDTNETHFSFGSPVEDFALPSSNTLVTGTSGGYRNEPQAAGSGRTPPNHHPDTLKILEGNGPFVLDARDISRSQFHPGHYDTEDTTTLGSSTRLQMMLQRNVVGGSAAERQVHPWTSGVFNDLGEGIVWYLDNMGDATASAEGEGLPSLADTQRGSGTESGHTAGHLEAWSDGEILSLRDGVEGAPHADEGEDVPSRADAPSGHDVERDHVVEDLEDLSSSSMVTPPPSLIIPPVRASSKKKRFGRFGRWLKRIVTR</sequence>
<feature type="compositionally biased region" description="Polar residues" evidence="1">
    <location>
        <begin position="264"/>
        <end position="275"/>
    </location>
</feature>
<gene>
    <name evidence="2" type="ORF">SLS60_005984</name>
</gene>
<feature type="compositionally biased region" description="Polar residues" evidence="1">
    <location>
        <begin position="72"/>
        <end position="82"/>
    </location>
</feature>
<comment type="caution">
    <text evidence="2">The sequence shown here is derived from an EMBL/GenBank/DDBJ whole genome shotgun (WGS) entry which is preliminary data.</text>
</comment>
<keyword evidence="3" id="KW-1185">Reference proteome</keyword>
<reference evidence="2 3" key="1">
    <citation type="submission" date="2024-02" db="EMBL/GenBank/DDBJ databases">
        <title>De novo assembly and annotation of 12 fungi associated with fruit tree decline syndrome in Ontario, Canada.</title>
        <authorList>
            <person name="Sulman M."/>
            <person name="Ellouze W."/>
            <person name="Ilyukhin E."/>
        </authorList>
    </citation>
    <scope>NUCLEOTIDE SEQUENCE [LARGE SCALE GENOMIC DNA]</scope>
    <source>
        <strain evidence="2 3">M42-189</strain>
    </source>
</reference>
<evidence type="ECO:0000313" key="3">
    <source>
        <dbReference type="Proteomes" id="UP001521785"/>
    </source>
</evidence>
<proteinExistence type="predicted"/>
<feature type="region of interest" description="Disordered" evidence="1">
    <location>
        <begin position="254"/>
        <end position="282"/>
    </location>
</feature>
<feature type="region of interest" description="Disordered" evidence="1">
    <location>
        <begin position="64"/>
        <end position="91"/>
    </location>
</feature>
<dbReference type="Proteomes" id="UP001521785">
    <property type="component" value="Unassembled WGS sequence"/>
</dbReference>
<feature type="region of interest" description="Disordered" evidence="1">
    <location>
        <begin position="297"/>
        <end position="319"/>
    </location>
</feature>
<organism evidence="2 3">
    <name type="scientific">Paraconiothyrium brasiliense</name>
    <dbReference type="NCBI Taxonomy" id="300254"/>
    <lineage>
        <taxon>Eukaryota</taxon>
        <taxon>Fungi</taxon>
        <taxon>Dikarya</taxon>
        <taxon>Ascomycota</taxon>
        <taxon>Pezizomycotina</taxon>
        <taxon>Dothideomycetes</taxon>
        <taxon>Pleosporomycetidae</taxon>
        <taxon>Pleosporales</taxon>
        <taxon>Massarineae</taxon>
        <taxon>Didymosphaeriaceae</taxon>
        <taxon>Paraconiothyrium</taxon>
    </lineage>
</organism>
<evidence type="ECO:0000256" key="1">
    <source>
        <dbReference type="SAM" id="MobiDB-lite"/>
    </source>
</evidence>
<evidence type="ECO:0000313" key="2">
    <source>
        <dbReference type="EMBL" id="KAL1602568.1"/>
    </source>
</evidence>